<dbReference type="PROSITE" id="PS51094">
    <property type="entry name" value="PTS_EIIA_TYPE_2"/>
    <property type="match status" value="1"/>
</dbReference>
<evidence type="ECO:0000313" key="3">
    <source>
        <dbReference type="Proteomes" id="UP000539350"/>
    </source>
</evidence>
<dbReference type="Pfam" id="PF00359">
    <property type="entry name" value="PTS_EIIA_2"/>
    <property type="match status" value="1"/>
</dbReference>
<dbReference type="EMBL" id="JACFXU010000014">
    <property type="protein sequence ID" value="MBA6412997.1"/>
    <property type="molecule type" value="Genomic_DNA"/>
</dbReference>
<dbReference type="GO" id="GO:0008982">
    <property type="term" value="F:protein-N(PI)-phosphohistidine-sugar phosphotransferase activity"/>
    <property type="evidence" value="ECO:0007669"/>
    <property type="project" value="InterPro"/>
</dbReference>
<sequence length="152" mass="16506">MHTLAQILTPGRTLCRVSGGSKKRLFETIAKLIGDDQLSLPANEVFTQLIAREKLGSTGLGKGIAIPHCRINNCTQPLGCLLTLDEPIDFDAPDGDPVDLLFVLLVPDEAHQQHLDILSHIASLFSQEAFCSALRQAEDTTSLFQIATNWAA</sequence>
<dbReference type="InterPro" id="IPR051541">
    <property type="entry name" value="PTS_SugarTrans_NitroReg"/>
</dbReference>
<dbReference type="PANTHER" id="PTHR47738">
    <property type="entry name" value="PTS SYSTEM FRUCTOSE-LIKE EIIA COMPONENT-RELATED"/>
    <property type="match status" value="1"/>
</dbReference>
<accession>A0A7W2TW32</accession>
<dbReference type="Proteomes" id="UP000539350">
    <property type="component" value="Unassembled WGS sequence"/>
</dbReference>
<dbReference type="RefSeq" id="WP_182171461.1">
    <property type="nucleotide sequence ID" value="NZ_JACFXU010000014.1"/>
</dbReference>
<dbReference type="GO" id="GO:0030295">
    <property type="term" value="F:protein kinase activator activity"/>
    <property type="evidence" value="ECO:0007669"/>
    <property type="project" value="TreeGrafter"/>
</dbReference>
<dbReference type="CDD" id="cd00211">
    <property type="entry name" value="PTS_IIA_fru"/>
    <property type="match status" value="1"/>
</dbReference>
<reference evidence="2 3" key="1">
    <citation type="submission" date="2020-07" db="EMBL/GenBank/DDBJ databases">
        <title>Halieaceae bacterium, F7430, whole genome shotgun sequencing project.</title>
        <authorList>
            <person name="Jiang S."/>
            <person name="Liu Z.W."/>
            <person name="Du Z.J."/>
        </authorList>
    </citation>
    <scope>NUCLEOTIDE SEQUENCE [LARGE SCALE GENOMIC DNA]</scope>
    <source>
        <strain evidence="2 3">F7430</strain>
    </source>
</reference>
<gene>
    <name evidence="2" type="primary">ptsN</name>
    <name evidence="2" type="ORF">H2508_07720</name>
</gene>
<name>A0A7W2TW32_9GAMM</name>
<dbReference type="NCBIfam" id="TIGR01419">
    <property type="entry name" value="nitro_reg_IIA"/>
    <property type="match status" value="1"/>
</dbReference>
<evidence type="ECO:0000259" key="1">
    <source>
        <dbReference type="PROSITE" id="PS51094"/>
    </source>
</evidence>
<protein>
    <submittedName>
        <fullName evidence="2">PTS IIA-like nitrogen regulatory protein PtsN</fullName>
    </submittedName>
</protein>
<dbReference type="InterPro" id="IPR006320">
    <property type="entry name" value="PTS_Nitro_regul"/>
</dbReference>
<dbReference type="PANTHER" id="PTHR47738:SF1">
    <property type="entry name" value="NITROGEN REGULATORY PROTEIN"/>
    <property type="match status" value="1"/>
</dbReference>
<proteinExistence type="predicted"/>
<keyword evidence="3" id="KW-1185">Reference proteome</keyword>
<dbReference type="AlphaFoldDB" id="A0A7W2TW32"/>
<feature type="domain" description="PTS EIIA type-2" evidence="1">
    <location>
        <begin position="6"/>
        <end position="150"/>
    </location>
</feature>
<dbReference type="InterPro" id="IPR016152">
    <property type="entry name" value="PTrfase/Anion_transptr"/>
</dbReference>
<organism evidence="2 3">
    <name type="scientific">Sediminihaliea albiluteola</name>
    <dbReference type="NCBI Taxonomy" id="2758564"/>
    <lineage>
        <taxon>Bacteria</taxon>
        <taxon>Pseudomonadati</taxon>
        <taxon>Pseudomonadota</taxon>
        <taxon>Gammaproteobacteria</taxon>
        <taxon>Cellvibrionales</taxon>
        <taxon>Halieaceae</taxon>
        <taxon>Sediminihaliea</taxon>
    </lineage>
</organism>
<comment type="caution">
    <text evidence="2">The sequence shown here is derived from an EMBL/GenBank/DDBJ whole genome shotgun (WGS) entry which is preliminary data.</text>
</comment>
<dbReference type="InterPro" id="IPR002178">
    <property type="entry name" value="PTS_EIIA_type-2_dom"/>
</dbReference>
<dbReference type="Gene3D" id="3.40.930.10">
    <property type="entry name" value="Mannitol-specific EII, Chain A"/>
    <property type="match status" value="1"/>
</dbReference>
<evidence type="ECO:0000313" key="2">
    <source>
        <dbReference type="EMBL" id="MBA6412997.1"/>
    </source>
</evidence>
<dbReference type="GO" id="GO:0009401">
    <property type="term" value="P:phosphoenolpyruvate-dependent sugar phosphotransferase system"/>
    <property type="evidence" value="ECO:0007669"/>
    <property type="project" value="InterPro"/>
</dbReference>
<dbReference type="SUPFAM" id="SSF55804">
    <property type="entry name" value="Phoshotransferase/anion transport protein"/>
    <property type="match status" value="1"/>
</dbReference>